<gene>
    <name evidence="1" type="ORF">CC117_31945</name>
</gene>
<dbReference type="OrthoDB" id="4560215at2"/>
<reference evidence="2" key="1">
    <citation type="submission" date="2016-07" db="EMBL/GenBank/DDBJ databases">
        <title>Sequence Frankia sp. strain CcI1.17.</title>
        <authorList>
            <person name="Ghodhbane-Gtari F."/>
            <person name="Swanson E."/>
            <person name="Gueddou A."/>
            <person name="Morris K."/>
            <person name="Hezbri K."/>
            <person name="Ktari A."/>
            <person name="Nouioui I."/>
            <person name="Abebe-Akele F."/>
            <person name="Simpson S."/>
            <person name="Thomas K."/>
            <person name="Gtari M."/>
            <person name="Tisa L.S."/>
            <person name="Hurst S."/>
        </authorList>
    </citation>
    <scope>NUCLEOTIDE SEQUENCE [LARGE SCALE GENOMIC DNA]</scope>
    <source>
        <strain evidence="2">Cc1.17</strain>
    </source>
</reference>
<dbReference type="RefSeq" id="WP_071082335.1">
    <property type="nucleotide sequence ID" value="NZ_MBLM01000011.1"/>
</dbReference>
<evidence type="ECO:0000313" key="1">
    <source>
        <dbReference type="EMBL" id="OHV45275.1"/>
    </source>
</evidence>
<organism evidence="1 2">
    <name type="scientific">Parafrankia colletiae</name>
    <dbReference type="NCBI Taxonomy" id="573497"/>
    <lineage>
        <taxon>Bacteria</taxon>
        <taxon>Bacillati</taxon>
        <taxon>Actinomycetota</taxon>
        <taxon>Actinomycetes</taxon>
        <taxon>Frankiales</taxon>
        <taxon>Frankiaceae</taxon>
        <taxon>Parafrankia</taxon>
    </lineage>
</organism>
<comment type="caution">
    <text evidence="1">The sequence shown here is derived from an EMBL/GenBank/DDBJ whole genome shotgun (WGS) entry which is preliminary data.</text>
</comment>
<protein>
    <submittedName>
        <fullName evidence="1">Uncharacterized protein</fullName>
    </submittedName>
</protein>
<dbReference type="Proteomes" id="UP000179627">
    <property type="component" value="Unassembled WGS sequence"/>
</dbReference>
<name>A0A1S1RIQ5_9ACTN</name>
<evidence type="ECO:0000313" key="2">
    <source>
        <dbReference type="Proteomes" id="UP000179627"/>
    </source>
</evidence>
<accession>A0A1S1RIQ5</accession>
<proteinExistence type="predicted"/>
<dbReference type="EMBL" id="MBLM01000011">
    <property type="protein sequence ID" value="OHV45275.1"/>
    <property type="molecule type" value="Genomic_DNA"/>
</dbReference>
<sequence>MSVREEAHRLLDALPEDRLPEAVELLRQWAAVERGERPRRQFRTTAVFDGEPDLGEHAKEIMREAWGDEDRRSA</sequence>
<dbReference type="AlphaFoldDB" id="A0A1S1RIQ5"/>
<keyword evidence="2" id="KW-1185">Reference proteome</keyword>